<dbReference type="AlphaFoldDB" id="A0A9N8P6L5"/>
<comment type="caution">
    <text evidence="1">The sequence shown here is derived from an EMBL/GenBank/DDBJ whole genome shotgun (WGS) entry which is preliminary data.</text>
</comment>
<reference evidence="1" key="1">
    <citation type="submission" date="2020-06" db="EMBL/GenBank/DDBJ databases">
        <authorList>
            <person name="Onetto C."/>
        </authorList>
    </citation>
    <scope>NUCLEOTIDE SEQUENCE</scope>
</reference>
<sequence length="135" mass="15479">MYISVSRIRPYVGSKWNAHISVPILSDNININCISITSLEFGVVVEWLGEDLGIDFTVGPNRKDDVGDDWCLVWRSLESGNLGRVYDDTSLQAAVQDYRRAHRHVVDLFVIKGKGKCLFYSEDEHAKLTHLHRRY</sequence>
<evidence type="ECO:0000313" key="1">
    <source>
        <dbReference type="EMBL" id="CAD0083785.1"/>
    </source>
</evidence>
<organism evidence="1 2">
    <name type="scientific">Aureobasidium vineae</name>
    <dbReference type="NCBI Taxonomy" id="2773715"/>
    <lineage>
        <taxon>Eukaryota</taxon>
        <taxon>Fungi</taxon>
        <taxon>Dikarya</taxon>
        <taxon>Ascomycota</taxon>
        <taxon>Pezizomycotina</taxon>
        <taxon>Dothideomycetes</taxon>
        <taxon>Dothideomycetidae</taxon>
        <taxon>Dothideales</taxon>
        <taxon>Saccotheciaceae</taxon>
        <taxon>Aureobasidium</taxon>
    </lineage>
</organism>
<evidence type="ECO:0000313" key="2">
    <source>
        <dbReference type="Proteomes" id="UP000716446"/>
    </source>
</evidence>
<protein>
    <submittedName>
        <fullName evidence="1">Uncharacterized protein</fullName>
    </submittedName>
</protein>
<keyword evidence="2" id="KW-1185">Reference proteome</keyword>
<name>A0A9N8P6L5_9PEZI</name>
<dbReference type="Proteomes" id="UP000716446">
    <property type="component" value="Unassembled WGS sequence"/>
</dbReference>
<gene>
    <name evidence="1" type="ORF">AWRI4619_LOCUS2352</name>
</gene>
<proteinExistence type="predicted"/>
<dbReference type="EMBL" id="CAIJEN010000003">
    <property type="protein sequence ID" value="CAD0083785.1"/>
    <property type="molecule type" value="Genomic_DNA"/>
</dbReference>
<accession>A0A9N8P6L5</accession>